<proteinExistence type="predicted"/>
<keyword evidence="1" id="KW-0175">Coiled coil</keyword>
<accession>A0A2W5TWD8</accession>
<name>A0A2W5TWD8_9BACT</name>
<feature type="coiled-coil region" evidence="1">
    <location>
        <begin position="871"/>
        <end position="898"/>
    </location>
</feature>
<feature type="signal peptide" evidence="2">
    <location>
        <begin position="1"/>
        <end position="24"/>
    </location>
</feature>
<evidence type="ECO:0000256" key="1">
    <source>
        <dbReference type="SAM" id="Coils"/>
    </source>
</evidence>
<dbReference type="EMBL" id="QFQP01000001">
    <property type="protein sequence ID" value="PZR18427.1"/>
    <property type="molecule type" value="Genomic_DNA"/>
</dbReference>
<keyword evidence="2" id="KW-0732">Signal</keyword>
<sequence length="1449" mass="155245">MKRLTLAMLALAACSKTTSNLASTAPVVPSSQLVLLDASGCLLDADCNPGLFCFQNRCTFECAADRPCATGETCSPNGRCLSDAKASLTWMGTGERAVAWDEAQAAAAPAEIPVAVRSPPPQQVEVTAGAPFVEVTLETSAALPDGALLYRVALEGAPGTPQSLRATGSTTFTLTVPTGTAGTLDATPTVQRANIVTSVGAFSLSLVPRRGVDGLYAGDVAVREFGGSAVPLQFGLRIVPADATFETAQERFLMLPASPQALFSPIASSTEVWVERPLEWDAQAEVWFARYAAPFALGGNSQFAKDGVVRTLRIELSGMEDGRLEGAVADRWLGLYATRSADGVPTPATVGLTGQLTATRVQPLPAAARTPVQGSGTAMAPSLGAPLAITQCTASVYSGLVNGTGGITDAGLPFGPCPGMSSPAAFSSAASEDKASCALALADKALSGPSTAAQVLAFLDENTPNPGNLAFTEFLTRCAARDGYCVPSPELLCAGQLLAHAYQTQGAELTQAGALLERYQRVAREGYLGRQLAAFQVDTTTRLEWLRTSEAPLFLASELKAYNEDILNRWKTQVLDAHFDVLRAQFAPAGLEVLGRQPTDPTALSVRGQMLLEQAQTWQGAMEALQIASTRWNSLYQDTASRGSATALVRSRMLDLYLSAAVLSQLNRASGASANSSIFGSGFAALLRSLEQLSLPFDSLIFMRDAEVVVNRSVDPSSSANTLLADRRELAARAVLDAQDSVDRVLDDARATEINAQVLTDRMITQAEELRSELVQICGLPRGCSTTDFAARPECAVNVNVGGCGFVRDPGGAVGSLDDIAAQPSISQAGQAILAFRQSLLEQQIAQEEFRANQERAQIELDAADAFARKIDAWDRQRRAVNTEVQALLDEMTALNLEAMATEIAELKGMQARRAAAYAVQEAAVKQWSAIRYAGVTADMKQMTSINALNQTGAWLTRSADEIDHVAATIADGYPKAVGLSNDVSFAGRFIIGMSTFGVTSGLRAAATALDTAAASVELSLTESQARRDAQLEELADLADLEVRATENELANMTNNLRIHALRTEAQVAQREALIDALRRNLELDLARDRDLVELRDRRDKVRLRLTDSTALQAAVARAEVVATRHLLEYFEVVQRAQLLQGRYAALSARLENLNELIASPAVIFAFANRLARAESRVERARTLLFDWLVALEYYAVRPFIDQRLAILLARNPSQLEAIANELVRLQNACGGNVNTAVAEVSLRDDLLEVGFDTQTMTRAERFREVLRRGNVPIDTRVRYSTDQRIGDLLRARKVLAATFTLSLDEFANLAQTCNAKVASLDVQLVGEGLGNARPTVSVLYDGTSTLRSCQPNIRELVSSLDPGTSSFGALTRFRTQGRSVSPVASINGFGRDDSANRGLEGLPLASTYTVLIDPEAGENAKVDWSRLDDVKLKVTWAYQDLFPVGQCQ</sequence>
<feature type="chain" id="PRO_5015892202" description="Tc toxin complex TcA C-terminal TcB-binding domain-containing protein" evidence="2">
    <location>
        <begin position="25"/>
        <end position="1449"/>
    </location>
</feature>
<evidence type="ECO:0000313" key="3">
    <source>
        <dbReference type="EMBL" id="PZR18427.1"/>
    </source>
</evidence>
<comment type="caution">
    <text evidence="3">The sequence shown here is derived from an EMBL/GenBank/DDBJ whole genome shotgun (WGS) entry which is preliminary data.</text>
</comment>
<reference evidence="3 4" key="1">
    <citation type="submission" date="2017-08" db="EMBL/GenBank/DDBJ databases">
        <title>Infants hospitalized years apart are colonized by the same room-sourced microbial strains.</title>
        <authorList>
            <person name="Brooks B."/>
            <person name="Olm M.R."/>
            <person name="Firek B.A."/>
            <person name="Baker R."/>
            <person name="Thomas B.C."/>
            <person name="Morowitz M.J."/>
            <person name="Banfield J.F."/>
        </authorList>
    </citation>
    <scope>NUCLEOTIDE SEQUENCE [LARGE SCALE GENOMIC DNA]</scope>
    <source>
        <strain evidence="3">S2_003_000_R2_14</strain>
    </source>
</reference>
<evidence type="ECO:0000256" key="2">
    <source>
        <dbReference type="SAM" id="SignalP"/>
    </source>
</evidence>
<organism evidence="3 4">
    <name type="scientific">Archangium gephyra</name>
    <dbReference type="NCBI Taxonomy" id="48"/>
    <lineage>
        <taxon>Bacteria</taxon>
        <taxon>Pseudomonadati</taxon>
        <taxon>Myxococcota</taxon>
        <taxon>Myxococcia</taxon>
        <taxon>Myxococcales</taxon>
        <taxon>Cystobacterineae</taxon>
        <taxon>Archangiaceae</taxon>
        <taxon>Archangium</taxon>
    </lineage>
</organism>
<evidence type="ECO:0008006" key="5">
    <source>
        <dbReference type="Google" id="ProtNLM"/>
    </source>
</evidence>
<protein>
    <recommendedName>
        <fullName evidence="5">Tc toxin complex TcA C-terminal TcB-binding domain-containing protein</fullName>
    </recommendedName>
</protein>
<dbReference type="Proteomes" id="UP000249061">
    <property type="component" value="Unassembled WGS sequence"/>
</dbReference>
<gene>
    <name evidence="3" type="ORF">DI536_00665</name>
</gene>
<evidence type="ECO:0000313" key="4">
    <source>
        <dbReference type="Proteomes" id="UP000249061"/>
    </source>
</evidence>